<dbReference type="GeneID" id="103308838"/>
<keyword evidence="1" id="KW-0808">Transferase</keyword>
<dbReference type="Pfam" id="PF17772">
    <property type="entry name" value="zf-MYST"/>
    <property type="match status" value="1"/>
</dbReference>
<dbReference type="PANTHER" id="PTHR10615:SF217">
    <property type="entry name" value="HISTONE ACETYLTRANSFERASE"/>
    <property type="match status" value="1"/>
</dbReference>
<dbReference type="InterPro" id="IPR002717">
    <property type="entry name" value="HAT_MYST-type"/>
</dbReference>
<protein>
    <recommendedName>
        <fullName evidence="3">MYST-type HAT domain-containing protein</fullName>
    </recommendedName>
</protein>
<dbReference type="Gene3D" id="3.40.630.30">
    <property type="match status" value="1"/>
</dbReference>
<dbReference type="PANTHER" id="PTHR10615">
    <property type="entry name" value="HISTONE ACETYLTRANSFERASE"/>
    <property type="match status" value="1"/>
</dbReference>
<dbReference type="GO" id="GO:0003682">
    <property type="term" value="F:chromatin binding"/>
    <property type="evidence" value="ECO:0007669"/>
    <property type="project" value="TreeGrafter"/>
</dbReference>
<dbReference type="InterPro" id="IPR016181">
    <property type="entry name" value="Acyl_CoA_acyltransferase"/>
</dbReference>
<dbReference type="InterPro" id="IPR040706">
    <property type="entry name" value="Zf-MYST"/>
</dbReference>
<dbReference type="Gene3D" id="3.30.60.60">
    <property type="entry name" value="N-acetyl transferase-like"/>
    <property type="match status" value="1"/>
</dbReference>
<name>A0A8R2B4D7_ACYPI</name>
<evidence type="ECO:0000256" key="2">
    <source>
        <dbReference type="SAM" id="MobiDB-lite"/>
    </source>
</evidence>
<dbReference type="Pfam" id="PF01853">
    <property type="entry name" value="MOZ_SAS"/>
    <property type="match status" value="1"/>
</dbReference>
<dbReference type="RefSeq" id="XP_008181177.1">
    <property type="nucleotide sequence ID" value="XM_008182955.1"/>
</dbReference>
<dbReference type="Proteomes" id="UP000007819">
    <property type="component" value="Chromosome A2"/>
</dbReference>
<organism evidence="4 5">
    <name type="scientific">Acyrthosiphon pisum</name>
    <name type="common">Pea aphid</name>
    <dbReference type="NCBI Taxonomy" id="7029"/>
    <lineage>
        <taxon>Eukaryota</taxon>
        <taxon>Metazoa</taxon>
        <taxon>Ecdysozoa</taxon>
        <taxon>Arthropoda</taxon>
        <taxon>Hexapoda</taxon>
        <taxon>Insecta</taxon>
        <taxon>Pterygota</taxon>
        <taxon>Neoptera</taxon>
        <taxon>Paraneoptera</taxon>
        <taxon>Hemiptera</taxon>
        <taxon>Sternorrhyncha</taxon>
        <taxon>Aphidomorpha</taxon>
        <taxon>Aphidoidea</taxon>
        <taxon>Aphididae</taxon>
        <taxon>Macrosiphini</taxon>
        <taxon>Acyrthosiphon</taxon>
    </lineage>
</organism>
<evidence type="ECO:0000313" key="5">
    <source>
        <dbReference type="Proteomes" id="UP000007819"/>
    </source>
</evidence>
<dbReference type="OrthoDB" id="787137at2759"/>
<dbReference type="KEGG" id="api:103308838"/>
<feature type="domain" description="MYST-type HAT" evidence="3">
    <location>
        <begin position="146"/>
        <end position="259"/>
    </location>
</feature>
<dbReference type="AlphaFoldDB" id="A0A8R2B4D7"/>
<dbReference type="GO" id="GO:0003712">
    <property type="term" value="F:transcription coregulator activity"/>
    <property type="evidence" value="ECO:0007669"/>
    <property type="project" value="TreeGrafter"/>
</dbReference>
<evidence type="ECO:0000259" key="3">
    <source>
        <dbReference type="PROSITE" id="PS51726"/>
    </source>
</evidence>
<dbReference type="PROSITE" id="PS51726">
    <property type="entry name" value="MYST_HAT"/>
    <property type="match status" value="1"/>
</dbReference>
<keyword evidence="5" id="KW-1185">Reference proteome</keyword>
<sequence length="259" mass="29337">MPNDNVSNSNDKTTIVRTEADLVSSVIRQHRPNSTSSIETPILKHTSGKKPRLLKVDSNKIETTSLSLFRAGKKRKSLPPEDSDKKFKKGKYGKPPIFGSKYALDVKGDEYMIGPVPSDLPSGTVNEDTKICKRTRTLEKNSTIQTPVRCPGVIKFGKFEVETCYSCPFPQEEDAARLIFCEFCLKYTKCQSILDRHMRHCNWRTPPGTDIYKSGDLSVFEVDGKIDKTYCQTLCRLGKLFLDLKTLDYGVEPFLFYTL</sequence>
<proteinExistence type="predicted"/>
<accession>A0A8R2B4D7</accession>
<dbReference type="GO" id="GO:0010484">
    <property type="term" value="F:histone H3 acetyltransferase activity"/>
    <property type="evidence" value="ECO:0007669"/>
    <property type="project" value="TreeGrafter"/>
</dbReference>
<evidence type="ECO:0000256" key="1">
    <source>
        <dbReference type="ARBA" id="ARBA00022679"/>
    </source>
</evidence>
<dbReference type="GO" id="GO:0005634">
    <property type="term" value="C:nucleus"/>
    <property type="evidence" value="ECO:0007669"/>
    <property type="project" value="TreeGrafter"/>
</dbReference>
<evidence type="ECO:0000313" key="4">
    <source>
        <dbReference type="EnsemblMetazoa" id="XP_008181177.1"/>
    </source>
</evidence>
<reference evidence="4" key="2">
    <citation type="submission" date="2022-06" db="UniProtKB">
        <authorList>
            <consortium name="EnsemblMetazoa"/>
        </authorList>
    </citation>
    <scope>IDENTIFICATION</scope>
</reference>
<dbReference type="GO" id="GO:0070776">
    <property type="term" value="C:MOZ/MORF histone acetyltransferase complex"/>
    <property type="evidence" value="ECO:0007669"/>
    <property type="project" value="TreeGrafter"/>
</dbReference>
<dbReference type="EnsemblMetazoa" id="XM_008182955.1">
    <property type="protein sequence ID" value="XP_008181177.1"/>
    <property type="gene ID" value="LOC103308838"/>
</dbReference>
<dbReference type="GO" id="GO:0006357">
    <property type="term" value="P:regulation of transcription by RNA polymerase II"/>
    <property type="evidence" value="ECO:0007669"/>
    <property type="project" value="TreeGrafter"/>
</dbReference>
<reference evidence="5" key="1">
    <citation type="submission" date="2010-06" db="EMBL/GenBank/DDBJ databases">
        <authorList>
            <person name="Jiang H."/>
            <person name="Abraham K."/>
            <person name="Ali S."/>
            <person name="Alsbrooks S.L."/>
            <person name="Anim B.N."/>
            <person name="Anosike U.S."/>
            <person name="Attaway T."/>
            <person name="Bandaranaike D.P."/>
            <person name="Battles P.K."/>
            <person name="Bell S.N."/>
            <person name="Bell A.V."/>
            <person name="Beltran B."/>
            <person name="Bickham C."/>
            <person name="Bustamante Y."/>
            <person name="Caleb T."/>
            <person name="Canada A."/>
            <person name="Cardenas V."/>
            <person name="Carter K."/>
            <person name="Chacko J."/>
            <person name="Chandrabose M.N."/>
            <person name="Chavez D."/>
            <person name="Chavez A."/>
            <person name="Chen L."/>
            <person name="Chu H.-S."/>
            <person name="Claassen K.J."/>
            <person name="Cockrell R."/>
            <person name="Collins M."/>
            <person name="Cooper J.A."/>
            <person name="Cree A."/>
            <person name="Curry S.M."/>
            <person name="Da Y."/>
            <person name="Dao M.D."/>
            <person name="Das B."/>
            <person name="Davila M.-L."/>
            <person name="Davy-Carroll L."/>
            <person name="Denson S."/>
            <person name="Dinh H."/>
            <person name="Ebong V.E."/>
            <person name="Edwards J.R."/>
            <person name="Egan A."/>
            <person name="El-Daye J."/>
            <person name="Escobedo L."/>
            <person name="Fernandez S."/>
            <person name="Fernando P.R."/>
            <person name="Flagg N."/>
            <person name="Forbes L.D."/>
            <person name="Fowler R.G."/>
            <person name="Fu Q."/>
            <person name="Gabisi R.A."/>
            <person name="Ganer J."/>
            <person name="Garbino Pronczuk A."/>
            <person name="Garcia R.M."/>
            <person name="Garner T."/>
            <person name="Garrett T.E."/>
            <person name="Gonzalez D.A."/>
            <person name="Hamid H."/>
            <person name="Hawkins E.S."/>
            <person name="Hirani K."/>
            <person name="Hogues M.E."/>
            <person name="Hollins B."/>
            <person name="Hsiao C.-H."/>
            <person name="Jabil R."/>
            <person name="James M.L."/>
            <person name="Jhangiani S.N."/>
            <person name="Johnson B."/>
            <person name="Johnson Q."/>
            <person name="Joshi V."/>
            <person name="Kalu J.B."/>
            <person name="Kam C."/>
            <person name="Kashfia A."/>
            <person name="Keebler J."/>
            <person name="Kisamo H."/>
            <person name="Kovar C.L."/>
            <person name="Lago L.A."/>
            <person name="Lai C.-Y."/>
            <person name="Laidlaw J."/>
            <person name="Lara F."/>
            <person name="Le T.-K."/>
            <person name="Lee S.L."/>
            <person name="Legall F.H."/>
            <person name="Lemon S.J."/>
            <person name="Lewis L.R."/>
            <person name="Li B."/>
            <person name="Liu Y."/>
            <person name="Liu Y.-S."/>
            <person name="Lopez J."/>
            <person name="Lozado R.J."/>
            <person name="Lu J."/>
            <person name="Madu R.C."/>
            <person name="Maheshwari M."/>
            <person name="Maheshwari R."/>
            <person name="Malloy K."/>
            <person name="Martinez E."/>
            <person name="Mathew T."/>
            <person name="Mercado I.C."/>
            <person name="Mercado C."/>
            <person name="Meyer B."/>
            <person name="Montgomery K."/>
            <person name="Morgan M.B."/>
            <person name="Munidasa M."/>
            <person name="Nazareth L.V."/>
            <person name="Nelson J."/>
            <person name="Ng B.M."/>
            <person name="Nguyen N.B."/>
            <person name="Nguyen P.Q."/>
            <person name="Nguyen T."/>
            <person name="Obregon M."/>
            <person name="Okwuonu G.O."/>
            <person name="Onwere C.G."/>
            <person name="Orozco G."/>
            <person name="Parra A."/>
            <person name="Patel S."/>
            <person name="Patil S."/>
            <person name="Perez A."/>
            <person name="Perez Y."/>
            <person name="Pham C."/>
            <person name="Primus E.L."/>
            <person name="Pu L.-L."/>
            <person name="Puazo M."/>
            <person name="Qin X."/>
            <person name="Quiroz J.B."/>
            <person name="Reese J."/>
            <person name="Richards S."/>
            <person name="Rives C.M."/>
            <person name="Robberts R."/>
            <person name="Ruiz S.J."/>
            <person name="Ruiz M.J."/>
            <person name="Santibanez J."/>
            <person name="Schneider B.W."/>
            <person name="Sisson I."/>
            <person name="Smith M."/>
            <person name="Sodergren E."/>
            <person name="Song X.-Z."/>
            <person name="Song B.B."/>
            <person name="Summersgill H."/>
            <person name="Thelus R."/>
            <person name="Thornton R.D."/>
            <person name="Trejos Z.Y."/>
            <person name="Usmani K."/>
            <person name="Vattathil S."/>
            <person name="Villasana D."/>
            <person name="Walker D.L."/>
            <person name="Wang S."/>
            <person name="Wang K."/>
            <person name="White C.S."/>
            <person name="Williams A.C."/>
            <person name="Williamson J."/>
            <person name="Wilson K."/>
            <person name="Woghiren I.O."/>
            <person name="Woodworth J.R."/>
            <person name="Worley K.C."/>
            <person name="Wright R.A."/>
            <person name="Wu W."/>
            <person name="Young L."/>
            <person name="Zhang L."/>
            <person name="Zhang J."/>
            <person name="Zhu Y."/>
            <person name="Muzny D.M."/>
            <person name="Weinstock G."/>
            <person name="Gibbs R.A."/>
        </authorList>
    </citation>
    <scope>NUCLEOTIDE SEQUENCE [LARGE SCALE GENOMIC DNA]</scope>
    <source>
        <strain evidence="5">LSR1</strain>
    </source>
</reference>
<dbReference type="InterPro" id="IPR050603">
    <property type="entry name" value="MYST_HAT"/>
</dbReference>
<dbReference type="SUPFAM" id="SSF55729">
    <property type="entry name" value="Acyl-CoA N-acyltransferases (Nat)"/>
    <property type="match status" value="1"/>
</dbReference>
<feature type="region of interest" description="Disordered" evidence="2">
    <location>
        <begin position="70"/>
        <end position="90"/>
    </location>
</feature>